<accession>A0A1F6TN61</accession>
<feature type="transmembrane region" description="Helical" evidence="1">
    <location>
        <begin position="216"/>
        <end position="244"/>
    </location>
</feature>
<dbReference type="Pfam" id="PF26514">
    <property type="entry name" value="DUF8173"/>
    <property type="match status" value="1"/>
</dbReference>
<reference evidence="3 4" key="1">
    <citation type="journal article" date="2016" name="Nat. Commun.">
        <title>Thousands of microbial genomes shed light on interconnected biogeochemical processes in an aquifer system.</title>
        <authorList>
            <person name="Anantharaman K."/>
            <person name="Brown C.T."/>
            <person name="Hug L.A."/>
            <person name="Sharon I."/>
            <person name="Castelle C.J."/>
            <person name="Probst A.J."/>
            <person name="Thomas B.C."/>
            <person name="Singh A."/>
            <person name="Wilkins M.J."/>
            <person name="Karaoz U."/>
            <person name="Brodie E.L."/>
            <person name="Williams K.H."/>
            <person name="Hubbard S.S."/>
            <person name="Banfield J.F."/>
        </authorList>
    </citation>
    <scope>NUCLEOTIDE SEQUENCE [LARGE SCALE GENOMIC DNA]</scope>
</reference>
<dbReference type="EMBL" id="MFTD01000017">
    <property type="protein sequence ID" value="OGI46568.1"/>
    <property type="molecule type" value="Genomic_DNA"/>
</dbReference>
<keyword evidence="1" id="KW-1133">Transmembrane helix</keyword>
<sequence>MKNFLKYGVIVLMLILPIISFSAEFKGGEQVSTGKSENIVNDLYMAGGSVISAGNIKGDLITAGGNIIISGDIEEDLIVGGGNINILSNIGDDVRAGGGTVILAGEVKGDVLLGGGQITISGSGVGGDVAIAGGVVNIDAPVAGDAFIAGGNIYINSLIKGDVKIEAEKITLGSNAVISGNLTYKSKTEIIKEEGAVVKGVVEFTPITKDIVSTKLFVAAIFSAILLWKFLTLLVCALVVGLALKRFNREIVALATRRPLYELGRGVLVMIAVPVVSIILFMTLVGIPFGILGMLGFVITMIFAWILMPIVVGSVIYRYFSKKELEVSWKTILLGVLLVTILGVIPFIGWLIQAILMFITLGSVIALKMQIVKEWR</sequence>
<gene>
    <name evidence="3" type="ORF">A2121_02890</name>
</gene>
<organism evidence="3 4">
    <name type="scientific">Candidatus Nomurabacteria bacterium GWB1_40_6</name>
    <dbReference type="NCBI Taxonomy" id="1801727"/>
    <lineage>
        <taxon>Bacteria</taxon>
        <taxon>Candidatus Nomuraibacteriota</taxon>
    </lineage>
</organism>
<feature type="transmembrane region" description="Helical" evidence="1">
    <location>
        <begin position="327"/>
        <end position="345"/>
    </location>
</feature>
<feature type="transmembrane region" description="Helical" evidence="1">
    <location>
        <begin position="297"/>
        <end position="320"/>
    </location>
</feature>
<evidence type="ECO:0000313" key="3">
    <source>
        <dbReference type="EMBL" id="OGI46568.1"/>
    </source>
</evidence>
<comment type="caution">
    <text evidence="3">The sequence shown here is derived from an EMBL/GenBank/DDBJ whole genome shotgun (WGS) entry which is preliminary data.</text>
</comment>
<feature type="transmembrane region" description="Helical" evidence="1">
    <location>
        <begin position="265"/>
        <end position="291"/>
    </location>
</feature>
<keyword evidence="1" id="KW-0472">Membrane</keyword>
<protein>
    <recommendedName>
        <fullName evidence="2">DUF8173 domain-containing protein</fullName>
    </recommendedName>
</protein>
<keyword evidence="1" id="KW-0812">Transmembrane</keyword>
<dbReference type="Proteomes" id="UP000176484">
    <property type="component" value="Unassembled WGS sequence"/>
</dbReference>
<evidence type="ECO:0000313" key="4">
    <source>
        <dbReference type="Proteomes" id="UP000176484"/>
    </source>
</evidence>
<dbReference type="AlphaFoldDB" id="A0A1F6TN61"/>
<evidence type="ECO:0000259" key="2">
    <source>
        <dbReference type="Pfam" id="PF26514"/>
    </source>
</evidence>
<name>A0A1F6TN61_9BACT</name>
<dbReference type="InterPro" id="IPR058486">
    <property type="entry name" value="DUF8173"/>
</dbReference>
<evidence type="ECO:0000256" key="1">
    <source>
        <dbReference type="SAM" id="Phobius"/>
    </source>
</evidence>
<proteinExistence type="predicted"/>
<feature type="domain" description="DUF8173" evidence="2">
    <location>
        <begin position="229"/>
        <end position="367"/>
    </location>
</feature>